<keyword evidence="3 5" id="KW-0548">Nucleotidyltransferase</keyword>
<gene>
    <name evidence="5 6" type="primary">kdsB</name>
    <name evidence="6" type="ORF">J0M35_00355</name>
</gene>
<name>A0A8J7TL96_9BACT</name>
<comment type="catalytic activity">
    <reaction evidence="5">
        <text>3-deoxy-alpha-D-manno-oct-2-ulosonate + CTP = CMP-3-deoxy-beta-D-manno-octulosonate + diphosphate</text>
        <dbReference type="Rhea" id="RHEA:23448"/>
        <dbReference type="ChEBI" id="CHEBI:33019"/>
        <dbReference type="ChEBI" id="CHEBI:37563"/>
        <dbReference type="ChEBI" id="CHEBI:85986"/>
        <dbReference type="ChEBI" id="CHEBI:85987"/>
        <dbReference type="EC" id="2.7.7.38"/>
    </reaction>
</comment>
<keyword evidence="2 5" id="KW-0808">Transferase</keyword>
<comment type="pathway">
    <text evidence="5">Nucleotide-sugar biosynthesis; CMP-3-deoxy-D-manno-octulosonate biosynthesis; CMP-3-deoxy-D-manno-octulosonate from 3-deoxy-D-manno-octulosonate and CTP: step 1/1.</text>
</comment>
<sequence>MSQTKSKLKVAAVLPARYASTRFPGKPLVKIAGMTMIERVYRQAEKCRLVDEVLVATDDDRIKSCVESFGGNFVMTRDDHPTGTDRLAEVASLRPDIDIIVNIQGDEPLIDPALVDKVIEPVLNGDAHVEMSTLAFPLKNQEDIENTSIVKAVVGLNGFAMYFSRLPVPFDRDSDKRPAGEKAPAQHLGHAGLYVYKRDTLLKLASLPESPMEQMEKLEQLRALENGIRIYVAVVDHRRTPAVDNPEDVAVVESFLASLTSK</sequence>
<dbReference type="NCBIfam" id="TIGR00466">
    <property type="entry name" value="kdsB"/>
    <property type="match status" value="1"/>
</dbReference>
<keyword evidence="5" id="KW-0963">Cytoplasm</keyword>
<dbReference type="PANTHER" id="PTHR42866:SF2">
    <property type="entry name" value="3-DEOXY-MANNO-OCTULOSONATE CYTIDYLYLTRANSFERASE, MITOCHONDRIAL"/>
    <property type="match status" value="1"/>
</dbReference>
<dbReference type="NCBIfam" id="NF003950">
    <property type="entry name" value="PRK05450.1-3"/>
    <property type="match status" value="1"/>
</dbReference>
<evidence type="ECO:0000256" key="3">
    <source>
        <dbReference type="ARBA" id="ARBA00022695"/>
    </source>
</evidence>
<evidence type="ECO:0000256" key="5">
    <source>
        <dbReference type="HAMAP-Rule" id="MF_00057"/>
    </source>
</evidence>
<comment type="function">
    <text evidence="5">Activates KDO (a required 8-carbon sugar) for incorporation into bacterial lipopolysaccharide in Gram-negative bacteria.</text>
</comment>
<dbReference type="Gene3D" id="3.90.550.10">
    <property type="entry name" value="Spore Coat Polysaccharide Biosynthesis Protein SpsA, Chain A"/>
    <property type="match status" value="1"/>
</dbReference>
<comment type="similarity">
    <text evidence="5">Belongs to the KdsB family.</text>
</comment>
<dbReference type="CDD" id="cd02517">
    <property type="entry name" value="CMP-KDO-Synthetase"/>
    <property type="match status" value="1"/>
</dbReference>
<dbReference type="GO" id="GO:0016020">
    <property type="term" value="C:membrane"/>
    <property type="evidence" value="ECO:0007669"/>
    <property type="project" value="UniProtKB-SubCell"/>
</dbReference>
<dbReference type="GO" id="GO:0009103">
    <property type="term" value="P:lipopolysaccharide biosynthetic process"/>
    <property type="evidence" value="ECO:0007669"/>
    <property type="project" value="UniProtKB-UniRule"/>
</dbReference>
<proteinExistence type="inferred from homology"/>
<evidence type="ECO:0000313" key="6">
    <source>
        <dbReference type="EMBL" id="MBN8658783.1"/>
    </source>
</evidence>
<organism evidence="6 7">
    <name type="scientific">Candidatus Obscuribacter phosphatis</name>
    <dbReference type="NCBI Taxonomy" id="1906157"/>
    <lineage>
        <taxon>Bacteria</taxon>
        <taxon>Bacillati</taxon>
        <taxon>Candidatus Melainabacteria</taxon>
        <taxon>Candidatus Obscuribacterales</taxon>
        <taxon>Candidatus Obscuribacteraceae</taxon>
        <taxon>Candidatus Obscuribacter</taxon>
    </lineage>
</organism>
<dbReference type="EC" id="2.7.7.38" evidence="5"/>
<keyword evidence="4 5" id="KW-0448">Lipopolysaccharide biosynthesis</keyword>
<dbReference type="EMBL" id="JAFLCK010000001">
    <property type="protein sequence ID" value="MBN8658783.1"/>
    <property type="molecule type" value="Genomic_DNA"/>
</dbReference>
<evidence type="ECO:0000256" key="1">
    <source>
        <dbReference type="ARBA" id="ARBA00004370"/>
    </source>
</evidence>
<dbReference type="GO" id="GO:0008690">
    <property type="term" value="F:3-deoxy-manno-octulosonate cytidylyltransferase activity"/>
    <property type="evidence" value="ECO:0007669"/>
    <property type="project" value="UniProtKB-UniRule"/>
</dbReference>
<protein>
    <recommendedName>
        <fullName evidence="5">3-deoxy-manno-octulosonate cytidylyltransferase</fullName>
        <ecNumber evidence="5">2.7.7.38</ecNumber>
    </recommendedName>
    <alternativeName>
        <fullName evidence="5">CMP-2-keto-3-deoxyoctulosonic acid synthase</fullName>
        <shortName evidence="5">CKS</shortName>
        <shortName evidence="5">CMP-KDO synthase</shortName>
    </alternativeName>
</protein>
<dbReference type="InterPro" id="IPR004528">
    <property type="entry name" value="KdsB"/>
</dbReference>
<dbReference type="Proteomes" id="UP000664277">
    <property type="component" value="Unassembled WGS sequence"/>
</dbReference>
<evidence type="ECO:0000256" key="2">
    <source>
        <dbReference type="ARBA" id="ARBA00022679"/>
    </source>
</evidence>
<dbReference type="HAMAP" id="MF_00057">
    <property type="entry name" value="KdsB"/>
    <property type="match status" value="1"/>
</dbReference>
<dbReference type="PANTHER" id="PTHR42866">
    <property type="entry name" value="3-DEOXY-MANNO-OCTULOSONATE CYTIDYLYLTRANSFERASE"/>
    <property type="match status" value="1"/>
</dbReference>
<dbReference type="NCBIfam" id="NF003952">
    <property type="entry name" value="PRK05450.1-5"/>
    <property type="match status" value="1"/>
</dbReference>
<reference evidence="6" key="1">
    <citation type="submission" date="2021-02" db="EMBL/GenBank/DDBJ databases">
        <title>Genome-Resolved Metagenomics of a Microbial Community Performing Photosynthetic Biological Nutrient Removal.</title>
        <authorList>
            <person name="Mcdaniel E.A."/>
        </authorList>
    </citation>
    <scope>NUCLEOTIDE SEQUENCE</scope>
    <source>
        <strain evidence="6">UWPOB_OBS1</strain>
    </source>
</reference>
<dbReference type="AlphaFoldDB" id="A0A8J7TL96"/>
<dbReference type="NCBIfam" id="NF009905">
    <property type="entry name" value="PRK13368.1"/>
    <property type="match status" value="1"/>
</dbReference>
<dbReference type="InterPro" id="IPR003329">
    <property type="entry name" value="Cytidylyl_trans"/>
</dbReference>
<dbReference type="UniPathway" id="UPA00358">
    <property type="reaction ID" value="UER00476"/>
</dbReference>
<comment type="caution">
    <text evidence="6">The sequence shown here is derived from an EMBL/GenBank/DDBJ whole genome shotgun (WGS) entry which is preliminary data.</text>
</comment>
<comment type="subcellular location">
    <subcellularLocation>
        <location evidence="5">Cytoplasm</location>
    </subcellularLocation>
    <subcellularLocation>
        <location evidence="1">Membrane</location>
    </subcellularLocation>
</comment>
<evidence type="ECO:0000313" key="7">
    <source>
        <dbReference type="Proteomes" id="UP000664277"/>
    </source>
</evidence>
<dbReference type="GO" id="GO:0033468">
    <property type="term" value="P:CMP-keto-3-deoxy-D-manno-octulosonic acid biosynthetic process"/>
    <property type="evidence" value="ECO:0007669"/>
    <property type="project" value="UniProtKB-UniRule"/>
</dbReference>
<evidence type="ECO:0000256" key="4">
    <source>
        <dbReference type="ARBA" id="ARBA00022985"/>
    </source>
</evidence>
<dbReference type="SUPFAM" id="SSF53448">
    <property type="entry name" value="Nucleotide-diphospho-sugar transferases"/>
    <property type="match status" value="1"/>
</dbReference>
<dbReference type="GO" id="GO:0005829">
    <property type="term" value="C:cytosol"/>
    <property type="evidence" value="ECO:0007669"/>
    <property type="project" value="TreeGrafter"/>
</dbReference>
<accession>A0A8J7TL96</accession>
<dbReference type="InterPro" id="IPR029044">
    <property type="entry name" value="Nucleotide-diphossugar_trans"/>
</dbReference>
<dbReference type="FunFam" id="3.90.550.10:FF:000011">
    <property type="entry name" value="3-deoxy-manno-octulosonate cytidylyltransferase"/>
    <property type="match status" value="1"/>
</dbReference>
<dbReference type="Pfam" id="PF02348">
    <property type="entry name" value="CTP_transf_3"/>
    <property type="match status" value="1"/>
</dbReference>